<dbReference type="AlphaFoldDB" id="D7BBU0"/>
<feature type="domain" description="Class II aldolase/adducin N-terminal" evidence="3">
    <location>
        <begin position="7"/>
        <end position="186"/>
    </location>
</feature>
<keyword evidence="1" id="KW-0479">Metal-binding</keyword>
<dbReference type="EMBL" id="CP002042">
    <property type="protein sequence ID" value="ADH62736.1"/>
    <property type="molecule type" value="Genomic_DNA"/>
</dbReference>
<evidence type="ECO:0000313" key="4">
    <source>
        <dbReference type="EMBL" id="ADH62736.1"/>
    </source>
</evidence>
<dbReference type="KEGG" id="msv:Mesil_0823"/>
<dbReference type="GO" id="GO:0016832">
    <property type="term" value="F:aldehyde-lyase activity"/>
    <property type="evidence" value="ECO:0007669"/>
    <property type="project" value="TreeGrafter"/>
</dbReference>
<dbReference type="GO" id="GO:0019323">
    <property type="term" value="P:pentose catabolic process"/>
    <property type="evidence" value="ECO:0007669"/>
    <property type="project" value="TreeGrafter"/>
</dbReference>
<dbReference type="PANTHER" id="PTHR22789:SF0">
    <property type="entry name" value="3-OXO-TETRONATE 4-PHOSPHATE DECARBOXYLASE-RELATED"/>
    <property type="match status" value="1"/>
</dbReference>
<name>D7BBU0_ALLS1</name>
<dbReference type="SMART" id="SM01007">
    <property type="entry name" value="Aldolase_II"/>
    <property type="match status" value="1"/>
</dbReference>
<dbReference type="Proteomes" id="UP000001916">
    <property type="component" value="Chromosome"/>
</dbReference>
<dbReference type="Gene3D" id="3.40.225.10">
    <property type="entry name" value="Class II aldolase/adducin N-terminal domain"/>
    <property type="match status" value="1"/>
</dbReference>
<dbReference type="Pfam" id="PF00596">
    <property type="entry name" value="Aldolase_II"/>
    <property type="match status" value="1"/>
</dbReference>
<sequence length="196" mass="21577">MQARLFLTFQQVGADLFAARMASATSGNYSVRTPDGLLITRSGAQKAHLTAEDLVQLPLEPDPEKDQGASVERIIHRAIYRQTDAQAVVHAHPRFAIVLSYHLERIVPIDLEGRSYLPEVPVVSPPTASATEEAAQAVADALKTHPACVVRGHGAFVKATQETPERSLLKAYSLMTSLEEACEILYYYHLWNRGRG</sequence>
<keyword evidence="5" id="KW-1185">Reference proteome</keyword>
<dbReference type="STRING" id="526227.Mesil_0823"/>
<dbReference type="SUPFAM" id="SSF53639">
    <property type="entry name" value="AraD/HMP-PK domain-like"/>
    <property type="match status" value="1"/>
</dbReference>
<dbReference type="GO" id="GO:0046872">
    <property type="term" value="F:metal ion binding"/>
    <property type="evidence" value="ECO:0007669"/>
    <property type="project" value="UniProtKB-KW"/>
</dbReference>
<evidence type="ECO:0000256" key="1">
    <source>
        <dbReference type="ARBA" id="ARBA00022723"/>
    </source>
</evidence>
<gene>
    <name evidence="4" type="ordered locus">Mesil_0823</name>
</gene>
<dbReference type="PANTHER" id="PTHR22789">
    <property type="entry name" value="FUCULOSE PHOSPHATE ALDOLASE"/>
    <property type="match status" value="1"/>
</dbReference>
<dbReference type="InterPro" id="IPR001303">
    <property type="entry name" value="Aldolase_II/adducin_N"/>
</dbReference>
<evidence type="ECO:0000256" key="2">
    <source>
        <dbReference type="ARBA" id="ARBA00023239"/>
    </source>
</evidence>
<evidence type="ECO:0000313" key="5">
    <source>
        <dbReference type="Proteomes" id="UP000001916"/>
    </source>
</evidence>
<protein>
    <submittedName>
        <fullName evidence="4">Class II aldolase/adducin family protein</fullName>
    </submittedName>
</protein>
<organism evidence="4 5">
    <name type="scientific">Allomeiothermus silvanus (strain ATCC 700542 / DSM 9946 / NBRC 106475 / NCIMB 13440 / VI-R2)</name>
    <name type="common">Thermus silvanus</name>
    <dbReference type="NCBI Taxonomy" id="526227"/>
    <lineage>
        <taxon>Bacteria</taxon>
        <taxon>Thermotogati</taxon>
        <taxon>Deinococcota</taxon>
        <taxon>Deinococci</taxon>
        <taxon>Thermales</taxon>
        <taxon>Thermaceae</taxon>
        <taxon>Allomeiothermus</taxon>
    </lineage>
</organism>
<dbReference type="InterPro" id="IPR050197">
    <property type="entry name" value="Aldolase_class_II_sugar_metab"/>
</dbReference>
<evidence type="ECO:0000259" key="3">
    <source>
        <dbReference type="SMART" id="SM01007"/>
    </source>
</evidence>
<dbReference type="InterPro" id="IPR036409">
    <property type="entry name" value="Aldolase_II/adducin_N_sf"/>
</dbReference>
<dbReference type="OrthoDB" id="9794581at2"/>
<keyword evidence="2" id="KW-0456">Lyase</keyword>
<reference evidence="4 5" key="1">
    <citation type="journal article" date="2010" name="Stand. Genomic Sci.">
        <title>Complete genome sequence of Meiothermus silvanus type strain (VI-R2).</title>
        <authorList>
            <person name="Sikorski J."/>
            <person name="Tindall B.J."/>
            <person name="Lowry S."/>
            <person name="Lucas S."/>
            <person name="Nolan M."/>
            <person name="Copeland A."/>
            <person name="Glavina Del Rio T."/>
            <person name="Tice H."/>
            <person name="Cheng J.F."/>
            <person name="Han C."/>
            <person name="Pitluck S."/>
            <person name="Liolios K."/>
            <person name="Ivanova N."/>
            <person name="Mavromatis K."/>
            <person name="Mikhailova N."/>
            <person name="Pati A."/>
            <person name="Goodwin L."/>
            <person name="Chen A."/>
            <person name="Palaniappan K."/>
            <person name="Land M."/>
            <person name="Hauser L."/>
            <person name="Chang Y.J."/>
            <person name="Jeffries C.D."/>
            <person name="Rohde M."/>
            <person name="Goker M."/>
            <person name="Woyke T."/>
            <person name="Bristow J."/>
            <person name="Eisen J.A."/>
            <person name="Markowitz V."/>
            <person name="Hugenholtz P."/>
            <person name="Kyrpides N.C."/>
            <person name="Klenk H.P."/>
            <person name="Lapidus A."/>
        </authorList>
    </citation>
    <scope>NUCLEOTIDE SEQUENCE [LARGE SCALE GENOMIC DNA]</scope>
    <source>
        <strain evidence="5">ATCC 700542 / DSM 9946 / VI-R2</strain>
    </source>
</reference>
<dbReference type="HOGENOM" id="CLU_006033_3_4_0"/>
<dbReference type="GO" id="GO:0005829">
    <property type="term" value="C:cytosol"/>
    <property type="evidence" value="ECO:0007669"/>
    <property type="project" value="TreeGrafter"/>
</dbReference>
<dbReference type="RefSeq" id="WP_013157323.1">
    <property type="nucleotide sequence ID" value="NC_014212.1"/>
</dbReference>
<proteinExistence type="predicted"/>
<accession>D7BBU0</accession>
<dbReference type="eggNOG" id="COG0235">
    <property type="taxonomic scope" value="Bacteria"/>
</dbReference>